<gene>
    <name evidence="2" type="primary">lspA_1</name>
    <name evidence="2" type="ORF">NCTC6754_00393</name>
</gene>
<keyword evidence="2" id="KW-0449">Lipoprotein</keyword>
<proteinExistence type="predicted"/>
<protein>
    <submittedName>
        <fullName evidence="2">Lipoprotein signal peptidase</fullName>
        <ecNumber evidence="2">3.4.23.36</ecNumber>
    </submittedName>
</protein>
<keyword evidence="2" id="KW-0378">Hydrolase</keyword>
<dbReference type="Pfam" id="PF01252">
    <property type="entry name" value="Peptidase_A8"/>
    <property type="match status" value="1"/>
</dbReference>
<name>A0A3S4ICT7_SALET</name>
<dbReference type="GO" id="GO:0004190">
    <property type="term" value="F:aspartic-type endopeptidase activity"/>
    <property type="evidence" value="ECO:0007669"/>
    <property type="project" value="UniProtKB-EC"/>
</dbReference>
<dbReference type="GO" id="GO:0006508">
    <property type="term" value="P:proteolysis"/>
    <property type="evidence" value="ECO:0007669"/>
    <property type="project" value="InterPro"/>
</dbReference>
<dbReference type="InterPro" id="IPR001872">
    <property type="entry name" value="Peptidase_A8"/>
</dbReference>
<accession>A0A3S4ICT7</accession>
<evidence type="ECO:0000313" key="3">
    <source>
        <dbReference type="Proteomes" id="UP000269208"/>
    </source>
</evidence>
<evidence type="ECO:0000313" key="2">
    <source>
        <dbReference type="EMBL" id="VEB50710.1"/>
    </source>
</evidence>
<feature type="transmembrane region" description="Helical" evidence="1">
    <location>
        <begin position="12"/>
        <end position="34"/>
    </location>
</feature>
<dbReference type="Proteomes" id="UP000269208">
    <property type="component" value="Chromosome"/>
</dbReference>
<dbReference type="EMBL" id="LR134190">
    <property type="protein sequence ID" value="VEB50710.1"/>
    <property type="molecule type" value="Genomic_DNA"/>
</dbReference>
<dbReference type="EC" id="3.4.23.36" evidence="2"/>
<dbReference type="AlphaFoldDB" id="A0A3S4ICT7"/>
<keyword evidence="1" id="KW-0472">Membrane</keyword>
<evidence type="ECO:0000256" key="1">
    <source>
        <dbReference type="SAM" id="Phobius"/>
    </source>
</evidence>
<organism evidence="2 3">
    <name type="scientific">Salmonella enterica I</name>
    <dbReference type="NCBI Taxonomy" id="59201"/>
    <lineage>
        <taxon>Bacteria</taxon>
        <taxon>Pseudomonadati</taxon>
        <taxon>Pseudomonadota</taxon>
        <taxon>Gammaproteobacteria</taxon>
        <taxon>Enterobacterales</taxon>
        <taxon>Enterobacteriaceae</taxon>
        <taxon>Salmonella</taxon>
    </lineage>
</organism>
<dbReference type="GO" id="GO:0016020">
    <property type="term" value="C:membrane"/>
    <property type="evidence" value="ECO:0007669"/>
    <property type="project" value="InterPro"/>
</dbReference>
<reference evidence="2 3" key="1">
    <citation type="submission" date="2018-12" db="EMBL/GenBank/DDBJ databases">
        <authorList>
            <consortium name="Pathogen Informatics"/>
        </authorList>
    </citation>
    <scope>NUCLEOTIDE SEQUENCE [LARGE SCALE GENOMIC DNA]</scope>
    <source>
        <strain evidence="2 3">NCTC6754</strain>
    </source>
</reference>
<sequence>MIDFYVGNWHFATFNLADSAICIGAALIVLEGFLPKPTAKEQA</sequence>
<keyword evidence="1" id="KW-0812">Transmembrane</keyword>
<keyword evidence="1" id="KW-1133">Transmembrane helix</keyword>